<accession>A0ABS9T9D4</accession>
<dbReference type="PRINTS" id="PR00038">
    <property type="entry name" value="HTHLUXR"/>
</dbReference>
<dbReference type="SMART" id="SM00448">
    <property type="entry name" value="REC"/>
    <property type="match status" value="1"/>
</dbReference>
<keyword evidence="4" id="KW-0804">Transcription</keyword>
<feature type="domain" description="HTH luxR-type" evidence="6">
    <location>
        <begin position="149"/>
        <end position="214"/>
    </location>
</feature>
<dbReference type="RefSeq" id="WP_241035177.1">
    <property type="nucleotide sequence ID" value="NZ_BAAAJF010000018.1"/>
</dbReference>
<dbReference type="Gene3D" id="3.40.50.2300">
    <property type="match status" value="1"/>
</dbReference>
<dbReference type="PROSITE" id="PS00622">
    <property type="entry name" value="HTH_LUXR_1"/>
    <property type="match status" value="1"/>
</dbReference>
<evidence type="ECO:0000256" key="5">
    <source>
        <dbReference type="PROSITE-ProRule" id="PRU00169"/>
    </source>
</evidence>
<evidence type="ECO:0000259" key="7">
    <source>
        <dbReference type="PROSITE" id="PS50110"/>
    </source>
</evidence>
<proteinExistence type="predicted"/>
<dbReference type="SMART" id="SM00421">
    <property type="entry name" value="HTH_LUXR"/>
    <property type="match status" value="1"/>
</dbReference>
<dbReference type="CDD" id="cd06170">
    <property type="entry name" value="LuxR_C_like"/>
    <property type="match status" value="1"/>
</dbReference>
<name>A0ABS9T9D4_9PSEU</name>
<dbReference type="InterPro" id="IPR058245">
    <property type="entry name" value="NreC/VraR/RcsB-like_REC"/>
</dbReference>
<dbReference type="EMBL" id="JAKXMK010000004">
    <property type="protein sequence ID" value="MCH6165145.1"/>
    <property type="molecule type" value="Genomic_DNA"/>
</dbReference>
<dbReference type="Pfam" id="PF00196">
    <property type="entry name" value="GerE"/>
    <property type="match status" value="1"/>
</dbReference>
<keyword evidence="9" id="KW-1185">Reference proteome</keyword>
<gene>
    <name evidence="8" type="ORF">MMF94_05565</name>
</gene>
<evidence type="ECO:0000256" key="4">
    <source>
        <dbReference type="ARBA" id="ARBA00023163"/>
    </source>
</evidence>
<dbReference type="SUPFAM" id="SSF52172">
    <property type="entry name" value="CheY-like"/>
    <property type="match status" value="1"/>
</dbReference>
<dbReference type="SUPFAM" id="SSF46894">
    <property type="entry name" value="C-terminal effector domain of the bipartite response regulators"/>
    <property type="match status" value="1"/>
</dbReference>
<dbReference type="PROSITE" id="PS50110">
    <property type="entry name" value="RESPONSE_REGULATORY"/>
    <property type="match status" value="1"/>
</dbReference>
<dbReference type="InterPro" id="IPR000792">
    <property type="entry name" value="Tscrpt_reg_LuxR_C"/>
</dbReference>
<feature type="modified residue" description="4-aspartylphosphate" evidence="5">
    <location>
        <position position="57"/>
    </location>
</feature>
<keyword evidence="2" id="KW-0805">Transcription regulation</keyword>
<dbReference type="PANTHER" id="PTHR43214:SF24">
    <property type="entry name" value="TRANSCRIPTIONAL REGULATORY PROTEIN NARL-RELATED"/>
    <property type="match status" value="1"/>
</dbReference>
<evidence type="ECO:0000313" key="9">
    <source>
        <dbReference type="Proteomes" id="UP001299970"/>
    </source>
</evidence>
<evidence type="ECO:0000313" key="8">
    <source>
        <dbReference type="EMBL" id="MCH6165145.1"/>
    </source>
</evidence>
<keyword evidence="3" id="KW-0238">DNA-binding</keyword>
<dbReference type="InterPro" id="IPR039420">
    <property type="entry name" value="WalR-like"/>
</dbReference>
<dbReference type="InterPro" id="IPR011006">
    <property type="entry name" value="CheY-like_superfamily"/>
</dbReference>
<dbReference type="Pfam" id="PF00072">
    <property type="entry name" value="Response_reg"/>
    <property type="match status" value="1"/>
</dbReference>
<dbReference type="Proteomes" id="UP001299970">
    <property type="component" value="Unassembled WGS sequence"/>
</dbReference>
<dbReference type="CDD" id="cd17535">
    <property type="entry name" value="REC_NarL-like"/>
    <property type="match status" value="1"/>
</dbReference>
<dbReference type="PROSITE" id="PS50043">
    <property type="entry name" value="HTH_LUXR_2"/>
    <property type="match status" value="1"/>
</dbReference>
<evidence type="ECO:0000256" key="2">
    <source>
        <dbReference type="ARBA" id="ARBA00023015"/>
    </source>
</evidence>
<sequence>MSPVIRVIVADDQAVVREGLVALLELTEDITVTGSAAHGGEVLELLDRVACDVVLMDLRMPVLDGIAATARITTEHPDVAVLVLTTYADLESVTSALAAGARGYLTKDSGRAAIAAAIRSATSGQSTFDAAVSRRLVSALAADPPTRAADPTQDGLTAREQQVLGYIGDGLANAEIAALLVVSPATVKTHINNAFAKIGATTRTEAARYAFRAGLSTP</sequence>
<feature type="domain" description="Response regulatory" evidence="7">
    <location>
        <begin position="6"/>
        <end position="122"/>
    </location>
</feature>
<organism evidence="8 9">
    <name type="scientific">Pseudonocardia alaniniphila</name>
    <dbReference type="NCBI Taxonomy" id="75291"/>
    <lineage>
        <taxon>Bacteria</taxon>
        <taxon>Bacillati</taxon>
        <taxon>Actinomycetota</taxon>
        <taxon>Actinomycetes</taxon>
        <taxon>Pseudonocardiales</taxon>
        <taxon>Pseudonocardiaceae</taxon>
        <taxon>Pseudonocardia</taxon>
    </lineage>
</organism>
<evidence type="ECO:0000259" key="6">
    <source>
        <dbReference type="PROSITE" id="PS50043"/>
    </source>
</evidence>
<evidence type="ECO:0000256" key="3">
    <source>
        <dbReference type="ARBA" id="ARBA00023125"/>
    </source>
</evidence>
<comment type="caution">
    <text evidence="8">The sequence shown here is derived from an EMBL/GenBank/DDBJ whole genome shotgun (WGS) entry which is preliminary data.</text>
</comment>
<dbReference type="InterPro" id="IPR001789">
    <property type="entry name" value="Sig_transdc_resp-reg_receiver"/>
</dbReference>
<dbReference type="InterPro" id="IPR016032">
    <property type="entry name" value="Sig_transdc_resp-reg_C-effctor"/>
</dbReference>
<reference evidence="8 9" key="1">
    <citation type="submission" date="2022-03" db="EMBL/GenBank/DDBJ databases">
        <title>Pseudonocardia alaer sp. nov., a novel actinomycete isolated from reed forest soil.</title>
        <authorList>
            <person name="Wang L."/>
        </authorList>
    </citation>
    <scope>NUCLEOTIDE SEQUENCE [LARGE SCALE GENOMIC DNA]</scope>
    <source>
        <strain evidence="8 9">Y-16303</strain>
    </source>
</reference>
<dbReference type="PANTHER" id="PTHR43214">
    <property type="entry name" value="TWO-COMPONENT RESPONSE REGULATOR"/>
    <property type="match status" value="1"/>
</dbReference>
<protein>
    <submittedName>
        <fullName evidence="8">Response regulator transcription factor</fullName>
    </submittedName>
</protein>
<evidence type="ECO:0000256" key="1">
    <source>
        <dbReference type="ARBA" id="ARBA00022553"/>
    </source>
</evidence>
<keyword evidence="1 5" id="KW-0597">Phosphoprotein</keyword>